<dbReference type="PANTHER" id="PTHR43742">
    <property type="entry name" value="TRIMETHYLAMINE-N-OXIDE REDUCTASE"/>
    <property type="match status" value="1"/>
</dbReference>
<evidence type="ECO:0000259" key="7">
    <source>
        <dbReference type="Pfam" id="PF01568"/>
    </source>
</evidence>
<dbReference type="AlphaFoldDB" id="A0A9X2KL17"/>
<sequence length="873" mass="97490">MNAPGMPRARNPIELWAAAVRQAGGVGFGLKKEPRARQLLGSGGGKGKWIAADCWPDCGSKGFNKAYVEDGVVVRMGTDDTIEDSWNKPQLRACARGQSLRLWLLGADRLKYPMKRKHWEPGGGKKELRGKDEWVRISWDEALDILAGELKRIKQSYGNEAILAPWVGAIAARALGAYGGFTDQWGAHSTGTWLPAHLHTGFGYPHWNDRFDMVETKLFLLWGTNPVWSQAGLPAYTYMQAKRNGARFIAIDPFYNPTYEMLTDEWMPIRPGTDHALILGMIHTLLVEDDPAANKLIDWDFLNRCTVGFDAEHLPEGADPRDNLKDYVLGLNDGQPRDAEWAAQICGAPPERIRWLARLLAKEEHAAICTSGGVARIDNADTLPQAFIALTAMTGHFGKPHSQLGVHHHFGTNGGPQLVQGQNSRSYANSHLRAPPIPNPVCDDMMAGGFQHTSRKGCININEINTAVLNGHYTGVDGEKVPIDLRMIYHAHGSRVNQLPNTVEGIRAHRKVEFVVTQNMFMNADAIYSDLVLPVTSRWERDGNVCIGYREQLLWHSKVMEPYFECRDDLWIGVELAKRLGIDPAIVEPWSWKQEIFNQVADARVMNEDGKTFEPLVTITKDDLAAFDVEGVPQQGRITVEEFREKGIYHIPREPGDNHGFVYLKEFREDPDANPLATRSGKLEIHCQAIADLVNRLGWSQIRPIPAYVPPMEGYEATFSDWEQRIKGDYPLQVYNIHMPRRAHNFFDNATVMRELFPHEYIMNPIDAAPRGIANGDTVLIRSPWGKVLRTVWVTPHIMPGVTILGQGSRVDLDEETGIDRGGCANVLKGSKPTGGGHIGWNSLIVEVEKWTGAPLRSDVETAHVIPLKDAYA</sequence>
<keyword evidence="9" id="KW-1185">Reference proteome</keyword>
<feature type="domain" description="Molybdopterin oxidoreductase" evidence="6">
    <location>
        <begin position="109"/>
        <end position="579"/>
    </location>
</feature>
<evidence type="ECO:0000313" key="8">
    <source>
        <dbReference type="EMBL" id="MCP3731109.1"/>
    </source>
</evidence>
<dbReference type="SUPFAM" id="SSF50692">
    <property type="entry name" value="ADC-like"/>
    <property type="match status" value="1"/>
</dbReference>
<feature type="domain" description="Molybdopterin dinucleotide-binding" evidence="7">
    <location>
        <begin position="734"/>
        <end position="829"/>
    </location>
</feature>
<dbReference type="GO" id="GO:0009061">
    <property type="term" value="P:anaerobic respiration"/>
    <property type="evidence" value="ECO:0007669"/>
    <property type="project" value="TreeGrafter"/>
</dbReference>
<keyword evidence="5" id="KW-0560">Oxidoreductase</keyword>
<evidence type="ECO:0000256" key="3">
    <source>
        <dbReference type="ARBA" id="ARBA00022505"/>
    </source>
</evidence>
<evidence type="ECO:0000313" key="9">
    <source>
        <dbReference type="Proteomes" id="UP001139451"/>
    </source>
</evidence>
<dbReference type="GO" id="GO:0016491">
    <property type="term" value="F:oxidoreductase activity"/>
    <property type="evidence" value="ECO:0007669"/>
    <property type="project" value="UniProtKB-KW"/>
</dbReference>
<name>A0A9X2KL17_9SPHN</name>
<comment type="cofactor">
    <cofactor evidence="1">
        <name>Mo-bis(molybdopterin guanine dinucleotide)</name>
        <dbReference type="ChEBI" id="CHEBI:60539"/>
    </cofactor>
</comment>
<dbReference type="InterPro" id="IPR009010">
    <property type="entry name" value="Asp_de-COase-like_dom_sf"/>
</dbReference>
<protein>
    <submittedName>
        <fullName evidence="8">Molybdopterin-dependent oxidoreductase</fullName>
    </submittedName>
</protein>
<dbReference type="RefSeq" id="WP_254293390.1">
    <property type="nucleotide sequence ID" value="NZ_JAMLDX010000008.1"/>
</dbReference>
<proteinExistence type="inferred from homology"/>
<evidence type="ECO:0000256" key="2">
    <source>
        <dbReference type="ARBA" id="ARBA00010312"/>
    </source>
</evidence>
<evidence type="ECO:0000256" key="1">
    <source>
        <dbReference type="ARBA" id="ARBA00001942"/>
    </source>
</evidence>
<gene>
    <name evidence="8" type="ORF">M9978_11790</name>
</gene>
<dbReference type="Pfam" id="PF00384">
    <property type="entry name" value="Molybdopterin"/>
    <property type="match status" value="1"/>
</dbReference>
<dbReference type="GO" id="GO:0009055">
    <property type="term" value="F:electron transfer activity"/>
    <property type="evidence" value="ECO:0007669"/>
    <property type="project" value="TreeGrafter"/>
</dbReference>
<dbReference type="PROSITE" id="PS00932">
    <property type="entry name" value="MOLYBDOPTERIN_PROK_3"/>
    <property type="match status" value="1"/>
</dbReference>
<comment type="similarity">
    <text evidence="2">Belongs to the prokaryotic molybdopterin-containing oxidoreductase family.</text>
</comment>
<dbReference type="InterPro" id="IPR050612">
    <property type="entry name" value="Prok_Mopterin_Oxidored"/>
</dbReference>
<dbReference type="InterPro" id="IPR006657">
    <property type="entry name" value="MoPterin_dinucl-bd_dom"/>
</dbReference>
<organism evidence="8 9">
    <name type="scientific">Sphingomonas tagetis</name>
    <dbReference type="NCBI Taxonomy" id="2949092"/>
    <lineage>
        <taxon>Bacteria</taxon>
        <taxon>Pseudomonadati</taxon>
        <taxon>Pseudomonadota</taxon>
        <taxon>Alphaproteobacteria</taxon>
        <taxon>Sphingomonadales</taxon>
        <taxon>Sphingomonadaceae</taxon>
        <taxon>Sphingomonas</taxon>
    </lineage>
</organism>
<dbReference type="GO" id="GO:0030288">
    <property type="term" value="C:outer membrane-bounded periplasmic space"/>
    <property type="evidence" value="ECO:0007669"/>
    <property type="project" value="TreeGrafter"/>
</dbReference>
<keyword evidence="4" id="KW-0479">Metal-binding</keyword>
<dbReference type="GO" id="GO:0043546">
    <property type="term" value="F:molybdopterin cofactor binding"/>
    <property type="evidence" value="ECO:0007669"/>
    <property type="project" value="InterPro"/>
</dbReference>
<dbReference type="Gene3D" id="2.40.40.20">
    <property type="match status" value="1"/>
</dbReference>
<dbReference type="PANTHER" id="PTHR43742:SF3">
    <property type="entry name" value="DIMETHYL SULFOXIDE REDUCTASE DMSA"/>
    <property type="match status" value="1"/>
</dbReference>
<accession>A0A9X2KL17</accession>
<keyword evidence="3" id="KW-0500">Molybdenum</keyword>
<dbReference type="InterPro" id="IPR006656">
    <property type="entry name" value="Mopterin_OxRdtase"/>
</dbReference>
<dbReference type="Pfam" id="PF01568">
    <property type="entry name" value="Molydop_binding"/>
    <property type="match status" value="1"/>
</dbReference>
<dbReference type="Gene3D" id="3.40.228.10">
    <property type="entry name" value="Dimethylsulfoxide Reductase, domain 2"/>
    <property type="match status" value="1"/>
</dbReference>
<dbReference type="Gene3D" id="3.40.50.740">
    <property type="match status" value="2"/>
</dbReference>
<comment type="caution">
    <text evidence="8">The sequence shown here is derived from an EMBL/GenBank/DDBJ whole genome shotgun (WGS) entry which is preliminary data.</text>
</comment>
<dbReference type="EMBL" id="JAMLDX010000008">
    <property type="protein sequence ID" value="MCP3731109.1"/>
    <property type="molecule type" value="Genomic_DNA"/>
</dbReference>
<dbReference type="InterPro" id="IPR006655">
    <property type="entry name" value="Mopterin_OxRdtase_prok_CS"/>
</dbReference>
<evidence type="ECO:0000259" key="6">
    <source>
        <dbReference type="Pfam" id="PF00384"/>
    </source>
</evidence>
<reference evidence="8" key="1">
    <citation type="submission" date="2022-05" db="EMBL/GenBank/DDBJ databases">
        <title>Sphingomonas sp. strain MG17 Genome sequencing and assembly.</title>
        <authorList>
            <person name="Kim I."/>
        </authorList>
    </citation>
    <scope>NUCLEOTIDE SEQUENCE</scope>
    <source>
        <strain evidence="8">MG17</strain>
    </source>
</reference>
<dbReference type="SUPFAM" id="SSF53706">
    <property type="entry name" value="Formate dehydrogenase/DMSO reductase, domains 1-3"/>
    <property type="match status" value="1"/>
</dbReference>
<dbReference type="Proteomes" id="UP001139451">
    <property type="component" value="Unassembled WGS sequence"/>
</dbReference>
<dbReference type="GO" id="GO:0030151">
    <property type="term" value="F:molybdenum ion binding"/>
    <property type="evidence" value="ECO:0007669"/>
    <property type="project" value="TreeGrafter"/>
</dbReference>
<evidence type="ECO:0000256" key="5">
    <source>
        <dbReference type="ARBA" id="ARBA00023002"/>
    </source>
</evidence>
<evidence type="ECO:0000256" key="4">
    <source>
        <dbReference type="ARBA" id="ARBA00022723"/>
    </source>
</evidence>